<organism evidence="4">
    <name type="scientific">Eucampia antarctica</name>
    <dbReference type="NCBI Taxonomy" id="49252"/>
    <lineage>
        <taxon>Eukaryota</taxon>
        <taxon>Sar</taxon>
        <taxon>Stramenopiles</taxon>
        <taxon>Ochrophyta</taxon>
        <taxon>Bacillariophyta</taxon>
        <taxon>Mediophyceae</taxon>
        <taxon>Biddulphiophycidae</taxon>
        <taxon>Hemiaulales</taxon>
        <taxon>Hemiaulaceae</taxon>
        <taxon>Eucampia</taxon>
    </lineage>
</organism>
<dbReference type="Pfam" id="PF01182">
    <property type="entry name" value="Glucosamine_iso"/>
    <property type="match status" value="1"/>
</dbReference>
<gene>
    <name evidence="4" type="ORF">EANT1437_LOCUS6580</name>
</gene>
<evidence type="ECO:0000313" key="4">
    <source>
        <dbReference type="EMBL" id="CAD9669746.1"/>
    </source>
</evidence>
<dbReference type="GO" id="GO:0005975">
    <property type="term" value="P:carbohydrate metabolic process"/>
    <property type="evidence" value="ECO:0007669"/>
    <property type="project" value="UniProtKB-UniRule"/>
</dbReference>
<dbReference type="Gene3D" id="3.40.50.1360">
    <property type="match status" value="1"/>
</dbReference>
<dbReference type="InterPro" id="IPR005900">
    <property type="entry name" value="6-phosphogluconolactonase_DevB"/>
</dbReference>
<dbReference type="InterPro" id="IPR039104">
    <property type="entry name" value="6PGL"/>
</dbReference>
<sequence>MTSLDSAYTSKLLICKDKSVMALSLHELVIKSCKEALSSDRGIFSIALSGGSLPSFLSNLSDSFDRVGCSPQWDKWHVLLADERCVPNSDPDSNLKALKESILDSVAIPKNQIYGLDESLLLPSSSSSSSLLSCEERMASAYEKTALRPVLEKSGNKIDCVILGFGPDGHTCSLFPNHALLEEKDKLVASLNDSPKPPLCRITLTFPVLNHRSRMIVFCGAGESKGPILNRIFATVHHTPPKQITTNDNDNVKECSAILSDPAPFPCGMARPNEKQDSNLVYVVDTSAAATLNISKL</sequence>
<dbReference type="GO" id="GO:0017057">
    <property type="term" value="F:6-phosphogluconolactonase activity"/>
    <property type="evidence" value="ECO:0007669"/>
    <property type="project" value="UniProtKB-UniRule"/>
</dbReference>
<dbReference type="InterPro" id="IPR037171">
    <property type="entry name" value="NagB/RpiA_transferase-like"/>
</dbReference>
<comment type="pathway">
    <text evidence="2">Carbohydrate degradation; pentose phosphate pathway; D-ribulose 5-phosphate from D-glucose 6-phosphate (oxidative stage): step 2/3.</text>
</comment>
<evidence type="ECO:0000256" key="1">
    <source>
        <dbReference type="ARBA" id="ARBA00010662"/>
    </source>
</evidence>
<proteinExistence type="inferred from homology"/>
<comment type="similarity">
    <text evidence="1 2">Belongs to the glucosamine/galactosamine-6-phosphate isomerase family. 6-phosphogluconolactonase subfamily.</text>
</comment>
<keyword evidence="2" id="KW-0378">Hydrolase</keyword>
<dbReference type="CDD" id="cd01400">
    <property type="entry name" value="6PGL"/>
    <property type="match status" value="1"/>
</dbReference>
<feature type="domain" description="Glucosamine/galactosamine-6-phosphate isomerase" evidence="3">
    <location>
        <begin position="17"/>
        <end position="245"/>
    </location>
</feature>
<dbReference type="PANTHER" id="PTHR11054">
    <property type="entry name" value="6-PHOSPHOGLUCONOLACTONASE"/>
    <property type="match status" value="1"/>
</dbReference>
<reference evidence="4" key="1">
    <citation type="submission" date="2021-01" db="EMBL/GenBank/DDBJ databases">
        <authorList>
            <person name="Corre E."/>
            <person name="Pelletier E."/>
            <person name="Niang G."/>
            <person name="Scheremetjew M."/>
            <person name="Finn R."/>
            <person name="Kale V."/>
            <person name="Holt S."/>
            <person name="Cochrane G."/>
            <person name="Meng A."/>
            <person name="Brown T."/>
            <person name="Cohen L."/>
        </authorList>
    </citation>
    <scope>NUCLEOTIDE SEQUENCE</scope>
    <source>
        <strain evidence="4">CCMP1452</strain>
    </source>
</reference>
<dbReference type="InterPro" id="IPR006148">
    <property type="entry name" value="Glc/Gal-6P_isomerase"/>
</dbReference>
<dbReference type="EC" id="3.1.1.31" evidence="2"/>
<protein>
    <recommendedName>
        <fullName evidence="2">6-phosphogluconolactonase</fullName>
        <shortName evidence="2">6PGL</shortName>
        <ecNumber evidence="2">3.1.1.31</ecNumber>
    </recommendedName>
</protein>
<dbReference type="PANTHER" id="PTHR11054:SF22">
    <property type="entry name" value="6-PHOSPHOGLUCONOLACTONASE 3, CHLOROPLASTIC"/>
    <property type="match status" value="1"/>
</dbReference>
<comment type="catalytic activity">
    <reaction evidence="2">
        <text>6-phospho-D-glucono-1,5-lactone + H2O = 6-phospho-D-gluconate + H(+)</text>
        <dbReference type="Rhea" id="RHEA:12556"/>
        <dbReference type="ChEBI" id="CHEBI:15377"/>
        <dbReference type="ChEBI" id="CHEBI:15378"/>
        <dbReference type="ChEBI" id="CHEBI:57955"/>
        <dbReference type="ChEBI" id="CHEBI:58759"/>
        <dbReference type="EC" id="3.1.1.31"/>
    </reaction>
</comment>
<evidence type="ECO:0000259" key="3">
    <source>
        <dbReference type="Pfam" id="PF01182"/>
    </source>
</evidence>
<dbReference type="EMBL" id="HBHI01012869">
    <property type="protein sequence ID" value="CAD9669746.1"/>
    <property type="molecule type" value="Transcribed_RNA"/>
</dbReference>
<dbReference type="NCBIfam" id="TIGR01198">
    <property type="entry name" value="pgl"/>
    <property type="match status" value="1"/>
</dbReference>
<dbReference type="UniPathway" id="UPA00115">
    <property type="reaction ID" value="UER00409"/>
</dbReference>
<dbReference type="SUPFAM" id="SSF100950">
    <property type="entry name" value="NagB/RpiA/CoA transferase-like"/>
    <property type="match status" value="1"/>
</dbReference>
<accession>A0A7S2W6D5</accession>
<dbReference type="GO" id="GO:0006098">
    <property type="term" value="P:pentose-phosphate shunt"/>
    <property type="evidence" value="ECO:0007669"/>
    <property type="project" value="UniProtKB-UniPathway"/>
</dbReference>
<evidence type="ECO:0000256" key="2">
    <source>
        <dbReference type="RuleBase" id="RU365095"/>
    </source>
</evidence>
<name>A0A7S2W6D5_9STRA</name>
<comment type="function">
    <text evidence="2">Hydrolysis of 6-phosphogluconolactone to 6-phosphogluconate.</text>
</comment>
<dbReference type="AlphaFoldDB" id="A0A7S2W6D5"/>